<dbReference type="GO" id="GO:0009254">
    <property type="term" value="P:peptidoglycan turnover"/>
    <property type="evidence" value="ECO:0007669"/>
    <property type="project" value="TreeGrafter"/>
</dbReference>
<dbReference type="SUPFAM" id="SSF55846">
    <property type="entry name" value="N-acetylmuramoyl-L-alanine amidase-like"/>
    <property type="match status" value="1"/>
</dbReference>
<dbReference type="KEGG" id="muh:HYN43_023625"/>
<feature type="domain" description="N-acetylmuramoyl-L-alanine amidase" evidence="5">
    <location>
        <begin position="83"/>
        <end position="214"/>
    </location>
</feature>
<evidence type="ECO:0000256" key="4">
    <source>
        <dbReference type="ARBA" id="ARBA00023316"/>
    </source>
</evidence>
<accession>A0A494VX97</accession>
<keyword evidence="3" id="KW-0378">Hydrolase</keyword>
<evidence type="ECO:0000313" key="7">
    <source>
        <dbReference type="Proteomes" id="UP000270046"/>
    </source>
</evidence>
<keyword evidence="4" id="KW-0961">Cell wall biogenesis/degradation</keyword>
<dbReference type="SMART" id="SM00644">
    <property type="entry name" value="Ami_2"/>
    <property type="match status" value="1"/>
</dbReference>
<evidence type="ECO:0000256" key="1">
    <source>
        <dbReference type="ARBA" id="ARBA00001561"/>
    </source>
</evidence>
<dbReference type="GO" id="GO:0008745">
    <property type="term" value="F:N-acetylmuramoyl-L-alanine amidase activity"/>
    <property type="evidence" value="ECO:0007669"/>
    <property type="project" value="UniProtKB-EC"/>
</dbReference>
<sequence>MVFVYLVQIIRKSLNQVNQGSNFFLLAASVIALSACSPKTQPPYAATNKVYHTQTDSLVEVISREQPAMLVDSAGGAIPSEWVGTVNFNLRKPNYVIIHYTAQDSVKQTINTFTLVKPKVSAHYVVSKDGKVYHMLNDYLRAWHAGISKWGSISDMNSCSIGIEIDNNGHERFNDVQVKSLIALLAQLKKAYNIPQANFIGHQDIAPLRKPDPGPLFPWKLLAQKGFGFWREELLELPPDKFDYASALKLIGYDISNLPAAIVAFKRHFVQTDETPVMTDFDLNILYNVYKKY</sequence>
<dbReference type="Pfam" id="PF01510">
    <property type="entry name" value="Amidase_2"/>
    <property type="match status" value="1"/>
</dbReference>
<dbReference type="CDD" id="cd06583">
    <property type="entry name" value="PGRP"/>
    <property type="match status" value="1"/>
</dbReference>
<evidence type="ECO:0000313" key="6">
    <source>
        <dbReference type="EMBL" id="AYL98090.1"/>
    </source>
</evidence>
<dbReference type="InterPro" id="IPR002502">
    <property type="entry name" value="Amidase_domain"/>
</dbReference>
<dbReference type="InterPro" id="IPR036505">
    <property type="entry name" value="Amidase/PGRP_sf"/>
</dbReference>
<gene>
    <name evidence="6" type="ORF">HYN43_023625</name>
</gene>
<dbReference type="InterPro" id="IPR051206">
    <property type="entry name" value="NAMLAA_amidase_2"/>
</dbReference>
<dbReference type="Proteomes" id="UP000270046">
    <property type="component" value="Chromosome"/>
</dbReference>
<evidence type="ECO:0000259" key="5">
    <source>
        <dbReference type="SMART" id="SM00644"/>
    </source>
</evidence>
<dbReference type="OrthoDB" id="9794842at2"/>
<evidence type="ECO:0000256" key="3">
    <source>
        <dbReference type="ARBA" id="ARBA00022801"/>
    </source>
</evidence>
<reference evidence="6 7" key="1">
    <citation type="submission" date="2018-10" db="EMBL/GenBank/DDBJ databases">
        <title>Genome sequencing of Mucilaginibacter sp. HYN0043.</title>
        <authorList>
            <person name="Kim M."/>
            <person name="Yi H."/>
        </authorList>
    </citation>
    <scope>NUCLEOTIDE SEQUENCE [LARGE SCALE GENOMIC DNA]</scope>
    <source>
        <strain evidence="6 7">HYN0043</strain>
    </source>
</reference>
<proteinExistence type="predicted"/>
<dbReference type="GO" id="GO:0071555">
    <property type="term" value="P:cell wall organization"/>
    <property type="evidence" value="ECO:0007669"/>
    <property type="project" value="UniProtKB-KW"/>
</dbReference>
<name>A0A494VX97_9SPHI</name>
<dbReference type="GO" id="GO:0009253">
    <property type="term" value="P:peptidoglycan catabolic process"/>
    <property type="evidence" value="ECO:0007669"/>
    <property type="project" value="InterPro"/>
</dbReference>
<dbReference type="GO" id="GO:0019867">
    <property type="term" value="C:outer membrane"/>
    <property type="evidence" value="ECO:0007669"/>
    <property type="project" value="TreeGrafter"/>
</dbReference>
<dbReference type="AlphaFoldDB" id="A0A494VX97"/>
<dbReference type="Gene3D" id="3.40.80.10">
    <property type="entry name" value="Peptidoglycan recognition protein-like"/>
    <property type="match status" value="1"/>
</dbReference>
<comment type="catalytic activity">
    <reaction evidence="1">
        <text>Hydrolyzes the link between N-acetylmuramoyl residues and L-amino acid residues in certain cell-wall glycopeptides.</text>
        <dbReference type="EC" id="3.5.1.28"/>
    </reaction>
</comment>
<dbReference type="PANTHER" id="PTHR30417">
    <property type="entry name" value="N-ACETYLMURAMOYL-L-ALANINE AMIDASE AMID"/>
    <property type="match status" value="1"/>
</dbReference>
<organism evidence="6 7">
    <name type="scientific">Mucilaginibacter celer</name>
    <dbReference type="NCBI Taxonomy" id="2305508"/>
    <lineage>
        <taxon>Bacteria</taxon>
        <taxon>Pseudomonadati</taxon>
        <taxon>Bacteroidota</taxon>
        <taxon>Sphingobacteriia</taxon>
        <taxon>Sphingobacteriales</taxon>
        <taxon>Sphingobacteriaceae</taxon>
        <taxon>Mucilaginibacter</taxon>
    </lineage>
</organism>
<evidence type="ECO:0000256" key="2">
    <source>
        <dbReference type="ARBA" id="ARBA00011901"/>
    </source>
</evidence>
<dbReference type="PANTHER" id="PTHR30417:SF1">
    <property type="entry name" value="N-ACETYLMURAMOYL-L-ALANINE AMIDASE AMID"/>
    <property type="match status" value="1"/>
</dbReference>
<dbReference type="EMBL" id="CP032869">
    <property type="protein sequence ID" value="AYL98090.1"/>
    <property type="molecule type" value="Genomic_DNA"/>
</dbReference>
<protein>
    <recommendedName>
        <fullName evidence="2">N-acetylmuramoyl-L-alanine amidase</fullName>
        <ecNumber evidence="2">3.5.1.28</ecNumber>
    </recommendedName>
</protein>
<keyword evidence="7" id="KW-1185">Reference proteome</keyword>
<dbReference type="EC" id="3.5.1.28" evidence="2"/>